<dbReference type="EMBL" id="CAXKWB010028021">
    <property type="protein sequence ID" value="CAL4133046.1"/>
    <property type="molecule type" value="Genomic_DNA"/>
</dbReference>
<evidence type="ECO:0000256" key="4">
    <source>
        <dbReference type="SAM" id="MobiDB-lite"/>
    </source>
</evidence>
<dbReference type="Gene3D" id="3.90.780.10">
    <property type="entry name" value="5'-Nucleotidase, C-terminal domain"/>
    <property type="match status" value="1"/>
</dbReference>
<dbReference type="SUPFAM" id="SSF55816">
    <property type="entry name" value="5'-nucleotidase (syn. UDP-sugar hydrolase), C-terminal domain"/>
    <property type="match status" value="1"/>
</dbReference>
<keyword evidence="8" id="KW-1185">Reference proteome</keyword>
<dbReference type="InterPro" id="IPR008334">
    <property type="entry name" value="5'-Nucleotdase_C"/>
</dbReference>
<proteinExistence type="inferred from homology"/>
<dbReference type="PANTHER" id="PTHR11575:SF48">
    <property type="entry name" value="5'-NUCLEOTIDASE"/>
    <property type="match status" value="1"/>
</dbReference>
<dbReference type="InterPro" id="IPR004843">
    <property type="entry name" value="Calcineurin-like_PHP"/>
</dbReference>
<feature type="non-terminal residue" evidence="7">
    <location>
        <position position="417"/>
    </location>
</feature>
<protein>
    <submittedName>
        <fullName evidence="7">Uncharacterized protein</fullName>
    </submittedName>
</protein>
<evidence type="ECO:0000256" key="2">
    <source>
        <dbReference type="ARBA" id="ARBA00022729"/>
    </source>
</evidence>
<sequence>MVSSNNPSINGAGVSGSPQDIPNDEVTEPSTVLNDETSQASDASYINGLSLDGMNHSGPRAPSITILHFNDVYNVEEQSAEPKAGAARFKTALESFQDRQPLVFFCGDILAPSIMSTVTKGEQMVTVMKHLGIHCAVYGNHDFDFGLERLLDVKSRTDFPWLMSNVDDNETERPLGDGQRTHIIHWHGWTIGLMGLVESEWLETLSTINPEQVTYVDYVDKARELAHQLRSQGCDYIIALTHMRTPNDLRLAENVDEIDLILGGHDHDYELIKVNDKILLKSGTDFREFSSVTLTQNGTKVSVDIEKVIVDSRYEPNKELKEALAPFEDMLSENMDEVLGNIPLDLDGRFSKIRTSETNLGNLICDVMVACTNADLALLNAGSLRSDRIHAAGKFTVRDLMTILPMMDPLIVIQVTG</sequence>
<evidence type="ECO:0000259" key="6">
    <source>
        <dbReference type="Pfam" id="PF02872"/>
    </source>
</evidence>
<dbReference type="SUPFAM" id="SSF56300">
    <property type="entry name" value="Metallo-dependent phosphatases"/>
    <property type="match status" value="1"/>
</dbReference>
<dbReference type="Proteomes" id="UP001497623">
    <property type="component" value="Unassembled WGS sequence"/>
</dbReference>
<dbReference type="InterPro" id="IPR006179">
    <property type="entry name" value="5_nucleotidase/apyrase"/>
</dbReference>
<dbReference type="CDD" id="cd07406">
    <property type="entry name" value="MPP_CG11883_N"/>
    <property type="match status" value="1"/>
</dbReference>
<dbReference type="AlphaFoldDB" id="A0AAV2RMZ2"/>
<dbReference type="Pfam" id="PF02872">
    <property type="entry name" value="5_nucleotid_C"/>
    <property type="match status" value="1"/>
</dbReference>
<feature type="compositionally biased region" description="Polar residues" evidence="4">
    <location>
        <begin position="28"/>
        <end position="39"/>
    </location>
</feature>
<reference evidence="7 8" key="1">
    <citation type="submission" date="2024-05" db="EMBL/GenBank/DDBJ databases">
        <authorList>
            <person name="Wallberg A."/>
        </authorList>
    </citation>
    <scope>NUCLEOTIDE SEQUENCE [LARGE SCALE GENOMIC DNA]</scope>
</reference>
<dbReference type="GO" id="GO:0000166">
    <property type="term" value="F:nucleotide binding"/>
    <property type="evidence" value="ECO:0007669"/>
    <property type="project" value="UniProtKB-KW"/>
</dbReference>
<dbReference type="PRINTS" id="PR01607">
    <property type="entry name" value="APYRASEFAMLY"/>
</dbReference>
<organism evidence="7 8">
    <name type="scientific">Meganyctiphanes norvegica</name>
    <name type="common">Northern krill</name>
    <name type="synonym">Thysanopoda norvegica</name>
    <dbReference type="NCBI Taxonomy" id="48144"/>
    <lineage>
        <taxon>Eukaryota</taxon>
        <taxon>Metazoa</taxon>
        <taxon>Ecdysozoa</taxon>
        <taxon>Arthropoda</taxon>
        <taxon>Crustacea</taxon>
        <taxon>Multicrustacea</taxon>
        <taxon>Malacostraca</taxon>
        <taxon>Eumalacostraca</taxon>
        <taxon>Eucarida</taxon>
        <taxon>Euphausiacea</taxon>
        <taxon>Euphausiidae</taxon>
        <taxon>Meganyctiphanes</taxon>
    </lineage>
</organism>
<comment type="caution">
    <text evidence="7">The sequence shown here is derived from an EMBL/GenBank/DDBJ whole genome shotgun (WGS) entry which is preliminary data.</text>
</comment>
<evidence type="ECO:0000313" key="7">
    <source>
        <dbReference type="EMBL" id="CAL4133046.1"/>
    </source>
</evidence>
<dbReference type="InterPro" id="IPR036907">
    <property type="entry name" value="5'-Nucleotdase_C_sf"/>
</dbReference>
<evidence type="ECO:0000256" key="3">
    <source>
        <dbReference type="RuleBase" id="RU362119"/>
    </source>
</evidence>
<dbReference type="InterPro" id="IPR041821">
    <property type="entry name" value="CG11883_N"/>
</dbReference>
<evidence type="ECO:0000313" key="8">
    <source>
        <dbReference type="Proteomes" id="UP001497623"/>
    </source>
</evidence>
<dbReference type="PANTHER" id="PTHR11575">
    <property type="entry name" value="5'-NUCLEOTIDASE-RELATED"/>
    <property type="match status" value="1"/>
</dbReference>
<dbReference type="Gene3D" id="3.60.21.10">
    <property type="match status" value="1"/>
</dbReference>
<dbReference type="InterPro" id="IPR029052">
    <property type="entry name" value="Metallo-depent_PP-like"/>
</dbReference>
<feature type="domain" description="Calcineurin-like phosphoesterase" evidence="5">
    <location>
        <begin position="65"/>
        <end position="269"/>
    </location>
</feature>
<feature type="domain" description="5'-Nucleotidase C-terminal" evidence="6">
    <location>
        <begin position="350"/>
        <end position="417"/>
    </location>
</feature>
<evidence type="ECO:0000259" key="5">
    <source>
        <dbReference type="Pfam" id="PF00149"/>
    </source>
</evidence>
<gene>
    <name evidence="7" type="ORF">MNOR_LOCUS27107</name>
</gene>
<evidence type="ECO:0000256" key="1">
    <source>
        <dbReference type="ARBA" id="ARBA00006654"/>
    </source>
</evidence>
<dbReference type="GO" id="GO:0009166">
    <property type="term" value="P:nucleotide catabolic process"/>
    <property type="evidence" value="ECO:0007669"/>
    <property type="project" value="InterPro"/>
</dbReference>
<keyword evidence="2" id="KW-0732">Signal</keyword>
<keyword evidence="3" id="KW-0547">Nucleotide-binding</keyword>
<comment type="similarity">
    <text evidence="1 3">Belongs to the 5'-nucleotidase family.</text>
</comment>
<accession>A0AAV2RMZ2</accession>
<feature type="region of interest" description="Disordered" evidence="4">
    <location>
        <begin position="1"/>
        <end position="39"/>
    </location>
</feature>
<name>A0AAV2RMZ2_MEGNR</name>
<dbReference type="Pfam" id="PF00149">
    <property type="entry name" value="Metallophos"/>
    <property type="match status" value="1"/>
</dbReference>
<keyword evidence="3" id="KW-0378">Hydrolase</keyword>
<dbReference type="GO" id="GO:0016787">
    <property type="term" value="F:hydrolase activity"/>
    <property type="evidence" value="ECO:0007669"/>
    <property type="project" value="UniProtKB-KW"/>
</dbReference>